<dbReference type="AlphaFoldDB" id="A0ABD1XP80"/>
<dbReference type="SUPFAM" id="SSF56219">
    <property type="entry name" value="DNase I-like"/>
    <property type="match status" value="1"/>
</dbReference>
<dbReference type="Gene3D" id="3.60.10.10">
    <property type="entry name" value="Endonuclease/exonuclease/phosphatase"/>
    <property type="match status" value="1"/>
</dbReference>
<evidence type="ECO:0000313" key="2">
    <source>
        <dbReference type="Proteomes" id="UP001605036"/>
    </source>
</evidence>
<name>A0ABD1XP80_9MARC</name>
<evidence type="ECO:0000313" key="1">
    <source>
        <dbReference type="EMBL" id="KAL2610757.1"/>
    </source>
</evidence>
<proteinExistence type="predicted"/>
<reference evidence="1 2" key="1">
    <citation type="submission" date="2024-09" db="EMBL/GenBank/DDBJ databases">
        <title>Chromosome-scale assembly of Riccia fluitans.</title>
        <authorList>
            <person name="Paukszto L."/>
            <person name="Sawicki J."/>
            <person name="Karawczyk K."/>
            <person name="Piernik-Szablinska J."/>
            <person name="Szczecinska M."/>
            <person name="Mazdziarz M."/>
        </authorList>
    </citation>
    <scope>NUCLEOTIDE SEQUENCE [LARGE SCALE GENOMIC DNA]</scope>
    <source>
        <strain evidence="1">Rf_01</strain>
        <tissue evidence="1">Aerial parts of the thallus</tissue>
    </source>
</reference>
<dbReference type="EMBL" id="JBHFFA010000007">
    <property type="protein sequence ID" value="KAL2610757.1"/>
    <property type="molecule type" value="Genomic_DNA"/>
</dbReference>
<organism evidence="1 2">
    <name type="scientific">Riccia fluitans</name>
    <dbReference type="NCBI Taxonomy" id="41844"/>
    <lineage>
        <taxon>Eukaryota</taxon>
        <taxon>Viridiplantae</taxon>
        <taxon>Streptophyta</taxon>
        <taxon>Embryophyta</taxon>
        <taxon>Marchantiophyta</taxon>
        <taxon>Marchantiopsida</taxon>
        <taxon>Marchantiidae</taxon>
        <taxon>Marchantiales</taxon>
        <taxon>Ricciaceae</taxon>
        <taxon>Riccia</taxon>
    </lineage>
</organism>
<accession>A0ABD1XP80</accession>
<comment type="caution">
    <text evidence="1">The sequence shown here is derived from an EMBL/GenBank/DDBJ whole genome shotgun (WGS) entry which is preliminary data.</text>
</comment>
<dbReference type="Proteomes" id="UP001605036">
    <property type="component" value="Unassembled WGS sequence"/>
</dbReference>
<gene>
    <name evidence="1" type="ORF">R1flu_022449</name>
</gene>
<dbReference type="InterPro" id="IPR036691">
    <property type="entry name" value="Endo/exonu/phosph_ase_sf"/>
</dbReference>
<keyword evidence="2" id="KW-1185">Reference proteome</keyword>
<sequence>MKIVAMNIAPSYFSIAAQGIGGGGTEPLLFHPSISVKEPGRLSDGNLTWTRVEFQGHLLHFAAVYGPHTPGLRTCFWKRLNLILPFRKWILLGDWNSVERADQTSGYKNLMVGEEENNFRSLKLKFALSDAFDLAEKRSGPHYVRHIAYASEFRWATLDRIYLPSDAPWFETIESINHQADYTLSDHMLVTVALALGGRLPRGIKFRTYFKFDAHLMAQPEVNQTLRALWETETKELDDPIKAYCKGWAAMRKHMKEKQREQAIQISLIDELGKKLKTCHETLPLNPSVEQMAEIFQLETEKRKREHSRDRLVRIWSRARYVSQGDAPTKYFLGLHRKQIAQQHFSKLRLPDGSETTCKMTIMKEAFRVFSALYTSKNRTEETLRDTIFINSKLTNKIADEQRRMLAELPSADKIRDSLLSFPMGKAPGIDGTCAEALQAVWDFAGPTYLKVVEQF</sequence>
<protein>
    <submittedName>
        <fullName evidence="1">Uncharacterized protein</fullName>
    </submittedName>
</protein>